<evidence type="ECO:0000313" key="2">
    <source>
        <dbReference type="Proteomes" id="UP000499080"/>
    </source>
</evidence>
<keyword evidence="2" id="KW-1185">Reference proteome</keyword>
<accession>A0A4Y2LFR8</accession>
<protein>
    <submittedName>
        <fullName evidence="1">Uncharacterized protein</fullName>
    </submittedName>
</protein>
<name>A0A4Y2LFR8_ARAVE</name>
<organism evidence="1 2">
    <name type="scientific">Araneus ventricosus</name>
    <name type="common">Orbweaver spider</name>
    <name type="synonym">Epeira ventricosa</name>
    <dbReference type="NCBI Taxonomy" id="182803"/>
    <lineage>
        <taxon>Eukaryota</taxon>
        <taxon>Metazoa</taxon>
        <taxon>Ecdysozoa</taxon>
        <taxon>Arthropoda</taxon>
        <taxon>Chelicerata</taxon>
        <taxon>Arachnida</taxon>
        <taxon>Araneae</taxon>
        <taxon>Araneomorphae</taxon>
        <taxon>Entelegynae</taxon>
        <taxon>Araneoidea</taxon>
        <taxon>Araneidae</taxon>
        <taxon>Araneus</taxon>
    </lineage>
</organism>
<reference evidence="1 2" key="1">
    <citation type="journal article" date="2019" name="Sci. Rep.">
        <title>Orb-weaving spider Araneus ventricosus genome elucidates the spidroin gene catalogue.</title>
        <authorList>
            <person name="Kono N."/>
            <person name="Nakamura H."/>
            <person name="Ohtoshi R."/>
            <person name="Moran D.A.P."/>
            <person name="Shinohara A."/>
            <person name="Yoshida Y."/>
            <person name="Fujiwara M."/>
            <person name="Mori M."/>
            <person name="Tomita M."/>
            <person name="Arakawa K."/>
        </authorList>
    </citation>
    <scope>NUCLEOTIDE SEQUENCE [LARGE SCALE GENOMIC DNA]</scope>
</reference>
<dbReference type="Proteomes" id="UP000499080">
    <property type="component" value="Unassembled WGS sequence"/>
</dbReference>
<dbReference type="AlphaFoldDB" id="A0A4Y2LFR8"/>
<evidence type="ECO:0000313" key="1">
    <source>
        <dbReference type="EMBL" id="GBN13528.1"/>
    </source>
</evidence>
<proteinExistence type="predicted"/>
<gene>
    <name evidence="1" type="ORF">AVEN_1120_1</name>
</gene>
<dbReference type="EMBL" id="BGPR01005801">
    <property type="protein sequence ID" value="GBN13528.1"/>
    <property type="molecule type" value="Genomic_DNA"/>
</dbReference>
<comment type="caution">
    <text evidence="1">The sequence shown here is derived from an EMBL/GenBank/DDBJ whole genome shotgun (WGS) entry which is preliminary data.</text>
</comment>
<sequence length="135" mass="16052">MNYEGIASSHRVLWLEVVAGAEVNVRLSTQYGAVFCHGDYPTMVHFPEVAFLWTRPCRTRCINNKSKQQEIFFSQRIYIVWDSWTKRIAKVGEYIEKRRLFQHQALFAYPSKIKCSLFLTYPRAFHRISPFLHYL</sequence>